<accession>A0ABQ9WC49</accession>
<dbReference type="EMBL" id="JASSZA010000001">
    <property type="protein sequence ID" value="KAK2119222.1"/>
    <property type="molecule type" value="Genomic_DNA"/>
</dbReference>
<proteinExistence type="predicted"/>
<dbReference type="InterPro" id="IPR001611">
    <property type="entry name" value="Leu-rich_rpt"/>
</dbReference>
<evidence type="ECO:0000313" key="2">
    <source>
        <dbReference type="Proteomes" id="UP001266305"/>
    </source>
</evidence>
<dbReference type="PANTHER" id="PTHR45690:SF7">
    <property type="entry name" value="NACHT, LRR AND PYD DOMAINS-CONTAINING PROTEIN 5"/>
    <property type="match status" value="1"/>
</dbReference>
<dbReference type="InterPro" id="IPR032675">
    <property type="entry name" value="LRR_dom_sf"/>
</dbReference>
<name>A0ABQ9WC49_SAGOE</name>
<evidence type="ECO:0000313" key="1">
    <source>
        <dbReference type="EMBL" id="KAK2119222.1"/>
    </source>
</evidence>
<keyword evidence="2" id="KW-1185">Reference proteome</keyword>
<dbReference type="Proteomes" id="UP001266305">
    <property type="component" value="Unassembled WGS sequence"/>
</dbReference>
<dbReference type="SUPFAM" id="SSF52047">
    <property type="entry name" value="RNI-like"/>
    <property type="match status" value="1"/>
</dbReference>
<dbReference type="SMART" id="SM00368">
    <property type="entry name" value="LRR_RI"/>
    <property type="match status" value="8"/>
</dbReference>
<reference evidence="1 2" key="1">
    <citation type="submission" date="2023-05" db="EMBL/GenBank/DDBJ databases">
        <title>B98-5 Cell Line De Novo Hybrid Assembly: An Optical Mapping Approach.</title>
        <authorList>
            <person name="Kananen K."/>
            <person name="Auerbach J.A."/>
            <person name="Kautto E."/>
            <person name="Blachly J.S."/>
        </authorList>
    </citation>
    <scope>NUCLEOTIDE SEQUENCE [LARGE SCALE GENOMIC DNA]</scope>
    <source>
        <strain evidence="1">B95-8</strain>
        <tissue evidence="1">Cell line</tissue>
    </source>
</reference>
<comment type="caution">
    <text evidence="1">The sequence shown here is derived from an EMBL/GenBank/DDBJ whole genome shotgun (WGS) entry which is preliminary data.</text>
</comment>
<dbReference type="Pfam" id="PF13516">
    <property type="entry name" value="LRR_6"/>
    <property type="match status" value="3"/>
</dbReference>
<dbReference type="InterPro" id="IPR050637">
    <property type="entry name" value="NLRP_innate_immun_reg"/>
</dbReference>
<protein>
    <submittedName>
        <fullName evidence="1">NACHT, LRR and PYD domains-containing protein 5</fullName>
    </submittedName>
</protein>
<organism evidence="1 2">
    <name type="scientific">Saguinus oedipus</name>
    <name type="common">Cotton-top tamarin</name>
    <name type="synonym">Oedipomidas oedipus</name>
    <dbReference type="NCBI Taxonomy" id="9490"/>
    <lineage>
        <taxon>Eukaryota</taxon>
        <taxon>Metazoa</taxon>
        <taxon>Chordata</taxon>
        <taxon>Craniata</taxon>
        <taxon>Vertebrata</taxon>
        <taxon>Euteleostomi</taxon>
        <taxon>Mammalia</taxon>
        <taxon>Eutheria</taxon>
        <taxon>Euarchontoglires</taxon>
        <taxon>Primates</taxon>
        <taxon>Haplorrhini</taxon>
        <taxon>Platyrrhini</taxon>
        <taxon>Cebidae</taxon>
        <taxon>Callitrichinae</taxon>
        <taxon>Saguinus</taxon>
    </lineage>
</organism>
<gene>
    <name evidence="1" type="primary">NLRP5_1</name>
    <name evidence="1" type="ORF">P7K49_000608</name>
</gene>
<dbReference type="Gene3D" id="3.80.10.10">
    <property type="entry name" value="Ribonuclease Inhibitor"/>
    <property type="match status" value="2"/>
</dbReference>
<dbReference type="PANTHER" id="PTHR45690">
    <property type="entry name" value="NACHT, LRR AND PYD DOMAINS-CONTAINING PROTEIN 12"/>
    <property type="match status" value="1"/>
</dbReference>
<sequence>MTHGRQHLWRTLITNRNLRSLILGSTHLKEEDVRMACKALKHPKCKLESLRLDRCGLIHPCYLKISQILTTSPSLSSLSLAGNEVMDEGVKALGEVLKVSQRALQKLTLQDCGITATSCQSLAAALVTNHSLTHLCLSNNNMGNEGVSLLCRSLRLPHCGLQSLMVNHCYLDTAGCGFLALTLLGDARLMHLSLSMKPLEDSSMKLLCEVMREPSCHLQDLELVSCGLTAVCCESLSYVIVRSRYLRSLDLTDNAVGDVRVTALCEGLKKRKSVLRRLGLKACGLTSGCCAELSLALSCNRHLASLNLVQNNQSYRNEEAVFSLCVSHV</sequence>